<protein>
    <submittedName>
        <fullName evidence="1">Uncharacterized protein</fullName>
    </submittedName>
</protein>
<evidence type="ECO:0000313" key="1">
    <source>
        <dbReference type="EMBL" id="TGL85290.1"/>
    </source>
</evidence>
<dbReference type="Proteomes" id="UP000297613">
    <property type="component" value="Unassembled WGS sequence"/>
</dbReference>
<dbReference type="RefSeq" id="WP_135571786.1">
    <property type="nucleotide sequence ID" value="NZ_RQGK01000072.1"/>
</dbReference>
<comment type="caution">
    <text evidence="1">The sequence shown here is derived from an EMBL/GenBank/DDBJ whole genome shotgun (WGS) entry which is preliminary data.</text>
</comment>
<organism evidence="1 2">
    <name type="scientific">Leptospira yasudae</name>
    <dbReference type="NCBI Taxonomy" id="2202201"/>
    <lineage>
        <taxon>Bacteria</taxon>
        <taxon>Pseudomonadati</taxon>
        <taxon>Spirochaetota</taxon>
        <taxon>Spirochaetia</taxon>
        <taxon>Leptospirales</taxon>
        <taxon>Leptospiraceae</taxon>
        <taxon>Leptospira</taxon>
    </lineage>
</organism>
<dbReference type="EMBL" id="RQGM01000030">
    <property type="protein sequence ID" value="TGL85290.1"/>
    <property type="molecule type" value="Genomic_DNA"/>
</dbReference>
<name>A0A6N4QDB0_9LEPT</name>
<accession>A0A6N4QDB0</accession>
<proteinExistence type="predicted"/>
<reference evidence="1 2" key="1">
    <citation type="journal article" date="2019" name="PLoS Negl. Trop. Dis.">
        <title>Revisiting the worldwide diversity of Leptospira species in the environment.</title>
        <authorList>
            <person name="Vincent A.T."/>
            <person name="Schiettekatte O."/>
            <person name="Bourhy P."/>
            <person name="Veyrier F.J."/>
            <person name="Picardeau M."/>
        </authorList>
    </citation>
    <scope>NUCLEOTIDE SEQUENCE [LARGE SCALE GENOMIC DNA]</scope>
    <source>
        <strain evidence="1 2">201702445</strain>
    </source>
</reference>
<sequence length="70" mass="7956">MSNTEKKSGKHFVLGEAVRNRVTGQKMYVDANWNPEVTCIYFDTARNSLVKLEVSPDDLEKVEELLSKPV</sequence>
<dbReference type="AlphaFoldDB" id="A0A6N4QDB0"/>
<evidence type="ECO:0000313" key="2">
    <source>
        <dbReference type="Proteomes" id="UP000297613"/>
    </source>
</evidence>
<gene>
    <name evidence="1" type="ORF">EHQ83_08235</name>
</gene>